<comment type="caution">
    <text evidence="1">The sequence shown here is derived from an EMBL/GenBank/DDBJ whole genome shotgun (WGS) entry which is preliminary data.</text>
</comment>
<name>A0AAD7SE52_9TELE</name>
<organism evidence="1 2">
    <name type="scientific">Aldrovandia affinis</name>
    <dbReference type="NCBI Taxonomy" id="143900"/>
    <lineage>
        <taxon>Eukaryota</taxon>
        <taxon>Metazoa</taxon>
        <taxon>Chordata</taxon>
        <taxon>Craniata</taxon>
        <taxon>Vertebrata</taxon>
        <taxon>Euteleostomi</taxon>
        <taxon>Actinopterygii</taxon>
        <taxon>Neopterygii</taxon>
        <taxon>Teleostei</taxon>
        <taxon>Notacanthiformes</taxon>
        <taxon>Halosauridae</taxon>
        <taxon>Aldrovandia</taxon>
    </lineage>
</organism>
<evidence type="ECO:0000313" key="2">
    <source>
        <dbReference type="Proteomes" id="UP001221898"/>
    </source>
</evidence>
<dbReference type="PANTHER" id="PTHR31025:SF19">
    <property type="entry name" value="SI:CH73-42K18.1-RELATED"/>
    <property type="match status" value="1"/>
</dbReference>
<accession>A0AAD7SE52</accession>
<proteinExistence type="predicted"/>
<reference evidence="1" key="1">
    <citation type="journal article" date="2023" name="Science">
        <title>Genome structures resolve the early diversification of teleost fishes.</title>
        <authorList>
            <person name="Parey E."/>
            <person name="Louis A."/>
            <person name="Montfort J."/>
            <person name="Bouchez O."/>
            <person name="Roques C."/>
            <person name="Iampietro C."/>
            <person name="Lluch J."/>
            <person name="Castinel A."/>
            <person name="Donnadieu C."/>
            <person name="Desvignes T."/>
            <person name="Floi Bucao C."/>
            <person name="Jouanno E."/>
            <person name="Wen M."/>
            <person name="Mejri S."/>
            <person name="Dirks R."/>
            <person name="Jansen H."/>
            <person name="Henkel C."/>
            <person name="Chen W.J."/>
            <person name="Zahm M."/>
            <person name="Cabau C."/>
            <person name="Klopp C."/>
            <person name="Thompson A.W."/>
            <person name="Robinson-Rechavi M."/>
            <person name="Braasch I."/>
            <person name="Lecointre G."/>
            <person name="Bobe J."/>
            <person name="Postlethwait J.H."/>
            <person name="Berthelot C."/>
            <person name="Roest Crollius H."/>
            <person name="Guiguen Y."/>
        </authorList>
    </citation>
    <scope>NUCLEOTIDE SEQUENCE</scope>
    <source>
        <strain evidence="1">NC1722</strain>
    </source>
</reference>
<dbReference type="AlphaFoldDB" id="A0AAD7SE52"/>
<dbReference type="EMBL" id="JAINUG010000074">
    <property type="protein sequence ID" value="KAJ8400914.1"/>
    <property type="molecule type" value="Genomic_DNA"/>
</dbReference>
<protein>
    <submittedName>
        <fullName evidence="1">Uncharacterized protein</fullName>
    </submittedName>
</protein>
<dbReference type="Proteomes" id="UP001221898">
    <property type="component" value="Unassembled WGS sequence"/>
</dbReference>
<dbReference type="PANTHER" id="PTHR31025">
    <property type="entry name" value="SI:CH211-196P9.1-RELATED"/>
    <property type="match status" value="1"/>
</dbReference>
<gene>
    <name evidence="1" type="ORF">AAFF_G00392680</name>
</gene>
<sequence>MDLTFALRRKEVVESVPAISKMVERWPALFTEDQVYMEFNRIAGKNLEQEFYEGIDRHSPRLMEIFRSKRGNVGKQLTELTQQTRTTGPTDIRTLVLRGLPLILGDDTTDFYKAAFDSDDDDSFRHIEVGILLVEREGAALSSLHLSPASVKIIIEGAVMMDNIEDLPKAMCLLFGLSYALHLNYPKSMKLTFQFIQQVLLTLGHSELKPKLQTLKNQLAM</sequence>
<evidence type="ECO:0000313" key="1">
    <source>
        <dbReference type="EMBL" id="KAJ8400914.1"/>
    </source>
</evidence>
<keyword evidence="2" id="KW-1185">Reference proteome</keyword>